<dbReference type="AlphaFoldDB" id="A0A9X0QBD2"/>
<evidence type="ECO:0000313" key="2">
    <source>
        <dbReference type="Proteomes" id="UP000535182"/>
    </source>
</evidence>
<organism evidence="1 2">
    <name type="scientific">Tunturiibacter gelidiferens</name>
    <dbReference type="NCBI Taxonomy" id="3069689"/>
    <lineage>
        <taxon>Bacteria</taxon>
        <taxon>Pseudomonadati</taxon>
        <taxon>Acidobacteriota</taxon>
        <taxon>Terriglobia</taxon>
        <taxon>Terriglobales</taxon>
        <taxon>Acidobacteriaceae</taxon>
        <taxon>Tunturiibacter</taxon>
    </lineage>
</organism>
<dbReference type="RefSeq" id="WP_183973944.1">
    <property type="nucleotide sequence ID" value="NZ_JACHEB010000002.1"/>
</dbReference>
<accession>A0A9X0QBD2</accession>
<comment type="caution">
    <text evidence="1">The sequence shown here is derived from an EMBL/GenBank/DDBJ whole genome shotgun (WGS) entry which is preliminary data.</text>
</comment>
<evidence type="ECO:0000313" key="1">
    <source>
        <dbReference type="EMBL" id="MBB5327326.1"/>
    </source>
</evidence>
<protein>
    <submittedName>
        <fullName evidence="1">Uncharacterized protein</fullName>
    </submittedName>
</protein>
<name>A0A9X0QBD2_9BACT</name>
<reference evidence="1 2" key="1">
    <citation type="submission" date="2020-08" db="EMBL/GenBank/DDBJ databases">
        <title>Genomic Encyclopedia of Type Strains, Phase IV (KMG-V): Genome sequencing to study the core and pangenomes of soil and plant-associated prokaryotes.</title>
        <authorList>
            <person name="Whitman W."/>
        </authorList>
    </citation>
    <scope>NUCLEOTIDE SEQUENCE [LARGE SCALE GENOMIC DNA]</scope>
    <source>
        <strain evidence="1 2">X5P2</strain>
    </source>
</reference>
<gene>
    <name evidence="1" type="ORF">HDF14_000931</name>
</gene>
<dbReference type="EMBL" id="JACHEB010000002">
    <property type="protein sequence ID" value="MBB5327326.1"/>
    <property type="molecule type" value="Genomic_DNA"/>
</dbReference>
<proteinExistence type="predicted"/>
<sequence>MTQPPYRPSDDHATRRLAIFIAVFLVVVAVGAQTPPRQSATTDSDVCHCLPSKAALMMKSAFAKAQAHSTALATLTQN</sequence>
<keyword evidence="2" id="KW-1185">Reference proteome</keyword>
<dbReference type="Proteomes" id="UP000535182">
    <property type="component" value="Unassembled WGS sequence"/>
</dbReference>